<evidence type="ECO:0000256" key="5">
    <source>
        <dbReference type="ARBA" id="ARBA00062515"/>
    </source>
</evidence>
<feature type="signal peptide" evidence="7">
    <location>
        <begin position="1"/>
        <end position="32"/>
    </location>
</feature>
<evidence type="ECO:0000256" key="2">
    <source>
        <dbReference type="ARBA" id="ARBA00022505"/>
    </source>
</evidence>
<accession>A0A250J2E4</accession>
<feature type="binding site" evidence="6">
    <location>
        <position position="190"/>
    </location>
    <ligand>
        <name>molybdate</name>
        <dbReference type="ChEBI" id="CHEBI:36264"/>
    </ligand>
</feature>
<dbReference type="FunFam" id="3.40.190.10:FF:000035">
    <property type="entry name" value="Molybdate ABC transporter substrate-binding protein"/>
    <property type="match status" value="1"/>
</dbReference>
<dbReference type="Proteomes" id="UP000217257">
    <property type="component" value="Chromosome"/>
</dbReference>
<dbReference type="NCBIfam" id="TIGR01256">
    <property type="entry name" value="modA"/>
    <property type="match status" value="1"/>
</dbReference>
<dbReference type="GO" id="GO:0030973">
    <property type="term" value="F:molybdate ion binding"/>
    <property type="evidence" value="ECO:0007669"/>
    <property type="project" value="InterPro"/>
</dbReference>
<dbReference type="SUPFAM" id="SSF53850">
    <property type="entry name" value="Periplasmic binding protein-like II"/>
    <property type="match status" value="1"/>
</dbReference>
<dbReference type="RefSeq" id="WP_095986014.1">
    <property type="nucleotide sequence ID" value="NZ_CP022098.1"/>
</dbReference>
<dbReference type="Gene3D" id="3.40.190.10">
    <property type="entry name" value="Periplasmic binding protein-like II"/>
    <property type="match status" value="2"/>
</dbReference>
<comment type="similarity">
    <text evidence="1">Belongs to the bacterial solute-binding protein ModA family.</text>
</comment>
<evidence type="ECO:0000256" key="4">
    <source>
        <dbReference type="ARBA" id="ARBA00022729"/>
    </source>
</evidence>
<proteinExistence type="inferred from homology"/>
<evidence type="ECO:0000313" key="9">
    <source>
        <dbReference type="Proteomes" id="UP000217257"/>
    </source>
</evidence>
<gene>
    <name evidence="8" type="ORF">CYFUS_003168</name>
</gene>
<dbReference type="InterPro" id="IPR044084">
    <property type="entry name" value="AvModA-like_subst-bd"/>
</dbReference>
<dbReference type="KEGG" id="cfus:CYFUS_003168"/>
<protein>
    <submittedName>
        <fullName evidence="8">Molybdenum ABC transporter substrate-binding protein</fullName>
    </submittedName>
</protein>
<feature type="binding site" evidence="6">
    <location>
        <position position="79"/>
    </location>
    <ligand>
        <name>molybdate</name>
        <dbReference type="ChEBI" id="CHEBI:36264"/>
    </ligand>
</feature>
<keyword evidence="3 6" id="KW-0479">Metal-binding</keyword>
<sequence length="276" mass="29622">MKNLVRTVLRRGGLLLLVVGVLAGLWGPSAAAADAPPPPRTHTLRMAAAADLKFALDELLKDFRAKHPDDRVEVTYGSSGNFLAQLSQGAPFDVFLSADMSYPRKLVEQGLVEPGGVFAYAVGHLVLWVPQDSTLPVEKLGMKVLLEPGVRRIAIANPQHAPYGRAAEAALKSQGLHDAVKDKLVLGENVAQAAQFAQSGAADVGIIAMSLALAPAMKERGRYWEVPVSAYPRMEQGGALLKKAQDPELARQFRDALLGSQSRPLLERYGFSTPGK</sequence>
<comment type="subunit">
    <text evidence="5">The complex is composed of two ATP-binding proteins (ModC), two transmembrane proteins (ModB) and a solute-binding protein (ModA).</text>
</comment>
<dbReference type="GO" id="GO:0046872">
    <property type="term" value="F:metal ion binding"/>
    <property type="evidence" value="ECO:0007669"/>
    <property type="project" value="UniProtKB-KW"/>
</dbReference>
<dbReference type="InterPro" id="IPR050682">
    <property type="entry name" value="ModA/WtpA"/>
</dbReference>
<name>A0A250J2E4_9BACT</name>
<keyword evidence="4 7" id="KW-0732">Signal</keyword>
<dbReference type="GO" id="GO:0015689">
    <property type="term" value="P:molybdate ion transport"/>
    <property type="evidence" value="ECO:0007669"/>
    <property type="project" value="InterPro"/>
</dbReference>
<dbReference type="PANTHER" id="PTHR30632:SF14">
    <property type="entry name" value="TUNGSTATE_MOLYBDATE_CHROMATE-BINDING PROTEIN MODA"/>
    <property type="match status" value="1"/>
</dbReference>
<dbReference type="CDD" id="cd13539">
    <property type="entry name" value="PBP2_AvModA"/>
    <property type="match status" value="1"/>
</dbReference>
<reference evidence="8 9" key="1">
    <citation type="submission" date="2017-06" db="EMBL/GenBank/DDBJ databases">
        <title>Sequencing and comparative analysis of myxobacterial genomes.</title>
        <authorList>
            <person name="Rupp O."/>
            <person name="Goesmann A."/>
            <person name="Sogaard-Andersen L."/>
        </authorList>
    </citation>
    <scope>NUCLEOTIDE SEQUENCE [LARGE SCALE GENOMIC DNA]</scope>
    <source>
        <strain evidence="8 9">DSM 52655</strain>
    </source>
</reference>
<dbReference type="AlphaFoldDB" id="A0A250J2E4"/>
<dbReference type="Pfam" id="PF13531">
    <property type="entry name" value="SBP_bac_11"/>
    <property type="match status" value="1"/>
</dbReference>
<dbReference type="PIRSF" id="PIRSF004846">
    <property type="entry name" value="ModA"/>
    <property type="match status" value="1"/>
</dbReference>
<dbReference type="GO" id="GO:1901359">
    <property type="term" value="F:tungstate binding"/>
    <property type="evidence" value="ECO:0007669"/>
    <property type="project" value="UniProtKB-ARBA"/>
</dbReference>
<evidence type="ECO:0000256" key="7">
    <source>
        <dbReference type="SAM" id="SignalP"/>
    </source>
</evidence>
<dbReference type="PANTHER" id="PTHR30632">
    <property type="entry name" value="MOLYBDATE-BINDING PERIPLASMIC PROTEIN"/>
    <property type="match status" value="1"/>
</dbReference>
<feature type="chain" id="PRO_5012015668" evidence="7">
    <location>
        <begin position="33"/>
        <end position="276"/>
    </location>
</feature>
<dbReference type="InterPro" id="IPR005950">
    <property type="entry name" value="ModA"/>
</dbReference>
<evidence type="ECO:0000256" key="1">
    <source>
        <dbReference type="ARBA" id="ARBA00009175"/>
    </source>
</evidence>
<keyword evidence="2 6" id="KW-0500">Molybdenum</keyword>
<evidence type="ECO:0000256" key="3">
    <source>
        <dbReference type="ARBA" id="ARBA00022723"/>
    </source>
</evidence>
<dbReference type="EMBL" id="CP022098">
    <property type="protein sequence ID" value="ATB37743.1"/>
    <property type="molecule type" value="Genomic_DNA"/>
</dbReference>
<evidence type="ECO:0000313" key="8">
    <source>
        <dbReference type="EMBL" id="ATB37743.1"/>
    </source>
</evidence>
<evidence type="ECO:0000256" key="6">
    <source>
        <dbReference type="PIRSR" id="PIRSR004846-1"/>
    </source>
</evidence>
<organism evidence="8 9">
    <name type="scientific">Cystobacter fuscus</name>
    <dbReference type="NCBI Taxonomy" id="43"/>
    <lineage>
        <taxon>Bacteria</taxon>
        <taxon>Pseudomonadati</taxon>
        <taxon>Myxococcota</taxon>
        <taxon>Myxococcia</taxon>
        <taxon>Myxococcales</taxon>
        <taxon>Cystobacterineae</taxon>
        <taxon>Archangiaceae</taxon>
        <taxon>Cystobacter</taxon>
    </lineage>
</organism>